<comment type="caution">
    <text evidence="5">The sequence shown here is derived from an EMBL/GenBank/DDBJ whole genome shotgun (WGS) entry which is preliminary data.</text>
</comment>
<keyword evidence="2" id="KW-0067">ATP-binding</keyword>
<sequence>MLFATQNPPTLYGGRKILSQTFHNRFVEIHIDEIPEDELSTILTNRCEIPESYTRKMIVVMKELQLHRQSTKIFAGKHGFITPRDLFRWANRFREFGKSYEDLACNGYYLMAERLRDNDEKKVVQAVLEQQLRVRLAEDDMYKQEGGGRDKIFEVIKHSGVAGQLNKIVWTRSMWRLYFLVERCYKLCEPVLLVGETGGGKTTVCQLLSIILGSKLHILNCHQYTETSDFLGTPHLDLLNAASLPVMGSFIPFLPKCPPDASWNIFPPVLF</sequence>
<evidence type="ECO:0000256" key="2">
    <source>
        <dbReference type="ARBA" id="ARBA00022840"/>
    </source>
</evidence>
<dbReference type="InterPro" id="IPR040848">
    <property type="entry name" value="AAA_lid_7"/>
</dbReference>
<accession>A0ABQ7V3N8</accession>
<dbReference type="Pfam" id="PF17867">
    <property type="entry name" value="AAA_lid_7"/>
    <property type="match status" value="1"/>
</dbReference>
<evidence type="ECO:0000313" key="6">
    <source>
        <dbReference type="Proteomes" id="UP000826656"/>
    </source>
</evidence>
<dbReference type="SUPFAM" id="SSF52540">
    <property type="entry name" value="P-loop containing nucleoside triphosphate hydrolases"/>
    <property type="match status" value="2"/>
</dbReference>
<evidence type="ECO:0008006" key="7">
    <source>
        <dbReference type="Google" id="ProtNLM"/>
    </source>
</evidence>
<keyword evidence="1" id="KW-0547">Nucleotide-binding</keyword>
<dbReference type="PANTHER" id="PTHR48103">
    <property type="entry name" value="MIDASIN-RELATED"/>
    <property type="match status" value="1"/>
</dbReference>
<evidence type="ECO:0000259" key="3">
    <source>
        <dbReference type="Pfam" id="PF07728"/>
    </source>
</evidence>
<dbReference type="Proteomes" id="UP000826656">
    <property type="component" value="Unassembled WGS sequence"/>
</dbReference>
<dbReference type="Pfam" id="PF07728">
    <property type="entry name" value="AAA_5"/>
    <property type="match status" value="1"/>
</dbReference>
<dbReference type="EMBL" id="JAIVGD010000015">
    <property type="protein sequence ID" value="KAH0758700.1"/>
    <property type="molecule type" value="Genomic_DNA"/>
</dbReference>
<keyword evidence="6" id="KW-1185">Reference proteome</keyword>
<dbReference type="PANTHER" id="PTHR48103:SF2">
    <property type="entry name" value="MIDASIN"/>
    <property type="match status" value="1"/>
</dbReference>
<evidence type="ECO:0000256" key="1">
    <source>
        <dbReference type="ARBA" id="ARBA00022741"/>
    </source>
</evidence>
<protein>
    <recommendedName>
        <fullName evidence="7">Midasin</fullName>
    </recommendedName>
</protein>
<dbReference type="Gene3D" id="3.40.50.300">
    <property type="entry name" value="P-loop containing nucleotide triphosphate hydrolases"/>
    <property type="match status" value="1"/>
</dbReference>
<gene>
    <name evidence="5" type="ORF">KY290_022193</name>
</gene>
<feature type="domain" description="Midasin AAA lid" evidence="4">
    <location>
        <begin position="38"/>
        <end position="134"/>
    </location>
</feature>
<name>A0ABQ7V3N8_SOLTU</name>
<dbReference type="InterPro" id="IPR027417">
    <property type="entry name" value="P-loop_NTPase"/>
</dbReference>
<reference evidence="5 6" key="1">
    <citation type="journal article" date="2021" name="bioRxiv">
        <title>Chromosome-scale and haplotype-resolved genome assembly of a tetraploid potato cultivar.</title>
        <authorList>
            <person name="Sun H."/>
            <person name="Jiao W.-B."/>
            <person name="Krause K."/>
            <person name="Campoy J.A."/>
            <person name="Goel M."/>
            <person name="Folz-Donahue K."/>
            <person name="Kukat C."/>
            <person name="Huettel B."/>
            <person name="Schneeberger K."/>
        </authorList>
    </citation>
    <scope>NUCLEOTIDE SEQUENCE [LARGE SCALE GENOMIC DNA]</scope>
    <source>
        <strain evidence="5">SolTubOtavaFocal</strain>
        <tissue evidence="5">Leaves</tissue>
    </source>
</reference>
<feature type="domain" description="ATPase dynein-related AAA" evidence="3">
    <location>
        <begin position="190"/>
        <end position="233"/>
    </location>
</feature>
<proteinExistence type="predicted"/>
<organism evidence="5 6">
    <name type="scientific">Solanum tuberosum</name>
    <name type="common">Potato</name>
    <dbReference type="NCBI Taxonomy" id="4113"/>
    <lineage>
        <taxon>Eukaryota</taxon>
        <taxon>Viridiplantae</taxon>
        <taxon>Streptophyta</taxon>
        <taxon>Embryophyta</taxon>
        <taxon>Tracheophyta</taxon>
        <taxon>Spermatophyta</taxon>
        <taxon>Magnoliopsida</taxon>
        <taxon>eudicotyledons</taxon>
        <taxon>Gunneridae</taxon>
        <taxon>Pentapetalae</taxon>
        <taxon>asterids</taxon>
        <taxon>lamiids</taxon>
        <taxon>Solanales</taxon>
        <taxon>Solanaceae</taxon>
        <taxon>Solanoideae</taxon>
        <taxon>Solaneae</taxon>
        <taxon>Solanum</taxon>
    </lineage>
</organism>
<dbReference type="InterPro" id="IPR011704">
    <property type="entry name" value="ATPase_dyneun-rel_AAA"/>
</dbReference>
<evidence type="ECO:0000313" key="5">
    <source>
        <dbReference type="EMBL" id="KAH0758700.1"/>
    </source>
</evidence>
<evidence type="ECO:0000259" key="4">
    <source>
        <dbReference type="Pfam" id="PF17867"/>
    </source>
</evidence>